<dbReference type="PANTHER" id="PTHR24203:SF45">
    <property type="entry name" value="ANKYRIN REPEAT DOMAIN 6"/>
    <property type="match status" value="1"/>
</dbReference>
<dbReference type="PROSITE" id="PS50088">
    <property type="entry name" value="ANK_REPEAT"/>
    <property type="match status" value="2"/>
</dbReference>
<feature type="compositionally biased region" description="Low complexity" evidence="4">
    <location>
        <begin position="45"/>
        <end position="60"/>
    </location>
</feature>
<comment type="caution">
    <text evidence="5">The sequence shown here is derived from an EMBL/GenBank/DDBJ whole genome shotgun (WGS) entry which is preliminary data.</text>
</comment>
<dbReference type="PANTHER" id="PTHR24203">
    <property type="entry name" value="ANKYRIN REPEAT FAMILY PROTEIN"/>
    <property type="match status" value="1"/>
</dbReference>
<name>A0ABD3RHP3_9STRA</name>
<feature type="repeat" description="ANK" evidence="3">
    <location>
        <begin position="141"/>
        <end position="173"/>
    </location>
</feature>
<dbReference type="Pfam" id="PF12796">
    <property type="entry name" value="Ank_2"/>
    <property type="match status" value="1"/>
</dbReference>
<feature type="region of interest" description="Disordered" evidence="4">
    <location>
        <begin position="28"/>
        <end position="88"/>
    </location>
</feature>
<proteinExistence type="predicted"/>
<keyword evidence="2 3" id="KW-0040">ANK repeat</keyword>
<dbReference type="InterPro" id="IPR036770">
    <property type="entry name" value="Ankyrin_rpt-contain_sf"/>
</dbReference>
<dbReference type="InterPro" id="IPR002110">
    <property type="entry name" value="Ankyrin_rpt"/>
</dbReference>
<reference evidence="5 6" key="1">
    <citation type="submission" date="2024-10" db="EMBL/GenBank/DDBJ databases">
        <title>Updated reference genomes for cyclostephanoid diatoms.</title>
        <authorList>
            <person name="Roberts W.R."/>
            <person name="Alverson A.J."/>
        </authorList>
    </citation>
    <scope>NUCLEOTIDE SEQUENCE [LARGE SCALE GENOMIC DNA]</scope>
    <source>
        <strain evidence="5 6">AJA228-03</strain>
    </source>
</reference>
<organism evidence="5 6">
    <name type="scientific">Cyclostephanos tholiformis</name>
    <dbReference type="NCBI Taxonomy" id="382380"/>
    <lineage>
        <taxon>Eukaryota</taxon>
        <taxon>Sar</taxon>
        <taxon>Stramenopiles</taxon>
        <taxon>Ochrophyta</taxon>
        <taxon>Bacillariophyta</taxon>
        <taxon>Coscinodiscophyceae</taxon>
        <taxon>Thalassiosirophycidae</taxon>
        <taxon>Stephanodiscales</taxon>
        <taxon>Stephanodiscaceae</taxon>
        <taxon>Cyclostephanos</taxon>
    </lineage>
</organism>
<accession>A0ABD3RHP3</accession>
<dbReference type="SMART" id="SM00248">
    <property type="entry name" value="ANK"/>
    <property type="match status" value="3"/>
</dbReference>
<dbReference type="PROSITE" id="PS50297">
    <property type="entry name" value="ANK_REP_REGION"/>
    <property type="match status" value="2"/>
</dbReference>
<feature type="repeat" description="ANK" evidence="3">
    <location>
        <begin position="83"/>
        <end position="107"/>
    </location>
</feature>
<sequence length="497" mass="52204">MAYSSTSSATSRYDHCPCKRMPFSLSSATSAEYGDVVSLSRRLRNSSSSTRSSKSSSYSRIGPFPPSSSSSSSSSSDHHPSDGGITPLHLAAQHGHADAVYLLLNDGGRDVDTGLVESATMSPNDDIVDVAGGGRVEGGSCGATPLHRASFSGAISSMRVLLSWGAATTEDDDADRTRRRDRRGSRRTADLLARDASYGDLRTPLHKAIAGGRPLAVQLLLSTLRGRGLLGGALSAIDACGYTPPDLARLYASMSPDEVDAERASVRRWDAVAGGYAADWSTCHRLLEAAADGGVLLDVASTTTGARTTPDEFSDGDSRNVRLDDDDDRDSVDTACHGDGRCCRSAVWEGAFRTALASSIETSLQRGKAGVVTTTSTCIDGGTTSAVDHVRANVVDDGIIDGDGVASDQRTTETIARTTCLAEKREAMSSSDDRSSSLAAATVILGTGNVSIAGERKITTMMGRRCDSCGTHSAALFRSMSNLQLVCLPCRRRRARG</sequence>
<evidence type="ECO:0000313" key="6">
    <source>
        <dbReference type="Proteomes" id="UP001530377"/>
    </source>
</evidence>
<dbReference type="Proteomes" id="UP001530377">
    <property type="component" value="Unassembled WGS sequence"/>
</dbReference>
<keyword evidence="1" id="KW-0677">Repeat</keyword>
<dbReference type="EMBL" id="JALLPB020000359">
    <property type="protein sequence ID" value="KAL3809996.1"/>
    <property type="molecule type" value="Genomic_DNA"/>
</dbReference>
<gene>
    <name evidence="5" type="ORF">ACHAXA_006111</name>
</gene>
<evidence type="ECO:0000256" key="3">
    <source>
        <dbReference type="PROSITE-ProRule" id="PRU00023"/>
    </source>
</evidence>
<evidence type="ECO:0000256" key="1">
    <source>
        <dbReference type="ARBA" id="ARBA00022737"/>
    </source>
</evidence>
<dbReference type="AlphaFoldDB" id="A0ABD3RHP3"/>
<evidence type="ECO:0000256" key="2">
    <source>
        <dbReference type="ARBA" id="ARBA00023043"/>
    </source>
</evidence>
<evidence type="ECO:0000313" key="5">
    <source>
        <dbReference type="EMBL" id="KAL3809996.1"/>
    </source>
</evidence>
<evidence type="ECO:0000256" key="4">
    <source>
        <dbReference type="SAM" id="MobiDB-lite"/>
    </source>
</evidence>
<keyword evidence="6" id="KW-1185">Reference proteome</keyword>
<dbReference type="SUPFAM" id="SSF48403">
    <property type="entry name" value="Ankyrin repeat"/>
    <property type="match status" value="1"/>
</dbReference>
<dbReference type="Gene3D" id="1.25.40.20">
    <property type="entry name" value="Ankyrin repeat-containing domain"/>
    <property type="match status" value="2"/>
</dbReference>
<protein>
    <submittedName>
        <fullName evidence="5">Uncharacterized protein</fullName>
    </submittedName>
</protein>